<dbReference type="RefSeq" id="WP_207940468.1">
    <property type="nucleotide sequence ID" value="NZ_CP147251.1"/>
</dbReference>
<proteinExistence type="predicted"/>
<accession>A0ABZ2SNN7</accession>
<keyword evidence="1" id="KW-0067">ATP-binding</keyword>
<keyword evidence="1" id="KW-0347">Helicase</keyword>
<organism evidence="1 2">
    <name type="scientific">Candidatus Enterococcus lowellii</name>
    <dbReference type="NCBI Taxonomy" id="2230877"/>
    <lineage>
        <taxon>Bacteria</taxon>
        <taxon>Bacillati</taxon>
        <taxon>Bacillota</taxon>
        <taxon>Bacilli</taxon>
        <taxon>Lactobacillales</taxon>
        <taxon>Enterococcaceae</taxon>
        <taxon>Enterococcus</taxon>
    </lineage>
</organism>
<keyword evidence="1" id="KW-0547">Nucleotide-binding</keyword>
<name>A0ABZ2SNN7_9ENTE</name>
<dbReference type="Proteomes" id="UP000664701">
    <property type="component" value="Chromosome"/>
</dbReference>
<protein>
    <submittedName>
        <fullName evidence="1">Helicase</fullName>
    </submittedName>
</protein>
<evidence type="ECO:0000313" key="1">
    <source>
        <dbReference type="EMBL" id="WYJ77398.1"/>
    </source>
</evidence>
<sequence>MSELYVMQYFLQPEALRSRGLNSFDSWAATFGQVVSSLEITPEGSG</sequence>
<dbReference type="EMBL" id="CP147251">
    <property type="protein sequence ID" value="WYJ77398.1"/>
    <property type="molecule type" value="Genomic_DNA"/>
</dbReference>
<gene>
    <name evidence="1" type="ORF">DOK78_002036</name>
</gene>
<dbReference type="GO" id="GO:0004386">
    <property type="term" value="F:helicase activity"/>
    <property type="evidence" value="ECO:0007669"/>
    <property type="project" value="UniProtKB-KW"/>
</dbReference>
<keyword evidence="2" id="KW-1185">Reference proteome</keyword>
<reference evidence="1 2" key="1">
    <citation type="submission" date="2024-03" db="EMBL/GenBank/DDBJ databases">
        <title>The Genome Sequence of Enterococcus sp. DIV2402.</title>
        <authorList>
            <consortium name="The Broad Institute Genomics Platform"/>
            <consortium name="The Broad Institute Microbial Omics Core"/>
            <consortium name="The Broad Institute Genomic Center for Infectious Diseases"/>
            <person name="Earl A."/>
            <person name="Manson A."/>
            <person name="Gilmore M."/>
            <person name="Schwartman J."/>
            <person name="Shea T."/>
            <person name="Abouelleil A."/>
            <person name="Cao P."/>
            <person name="Chapman S."/>
            <person name="Cusick C."/>
            <person name="Young S."/>
            <person name="Neafsey D."/>
            <person name="Nusbaum C."/>
            <person name="Birren B."/>
        </authorList>
    </citation>
    <scope>NUCLEOTIDE SEQUENCE [LARGE SCALE GENOMIC DNA]</scope>
    <source>
        <strain evidence="1 2">DIV2402</strain>
    </source>
</reference>
<keyword evidence="1" id="KW-0378">Hydrolase</keyword>
<evidence type="ECO:0000313" key="2">
    <source>
        <dbReference type="Proteomes" id="UP000664701"/>
    </source>
</evidence>